<proteinExistence type="predicted"/>
<protein>
    <recommendedName>
        <fullName evidence="3">DUF4388 domain-containing protein</fullName>
    </recommendedName>
</protein>
<evidence type="ECO:0008006" key="3">
    <source>
        <dbReference type="Google" id="ProtNLM"/>
    </source>
</evidence>
<sequence>MRQAYNLNLEAVLSVLLRHQLSGTLSASLPKSKVLKEASQVEILIDRGKLQFCELKSDQRTLYGEDALKLIAQMGIIPWTFDQAPLSGSRSPQSSGLLPIPKFTTSGAHQQYSPAPVPFHARTPSKLVVLASADLSRLPRPHFLVYANVDGKRSLAEIAHLLRTTPDKLEDIVRDLQGWNLIRLE</sequence>
<dbReference type="AlphaFoldDB" id="A0A402A4B5"/>
<dbReference type="OrthoDB" id="158227at2"/>
<keyword evidence="2" id="KW-1185">Reference proteome</keyword>
<accession>A0A402A4B5</accession>
<organism evidence="1 2">
    <name type="scientific">Tengunoibacter tsumagoiensis</name>
    <dbReference type="NCBI Taxonomy" id="2014871"/>
    <lineage>
        <taxon>Bacteria</taxon>
        <taxon>Bacillati</taxon>
        <taxon>Chloroflexota</taxon>
        <taxon>Ktedonobacteria</taxon>
        <taxon>Ktedonobacterales</taxon>
        <taxon>Dictyobacteraceae</taxon>
        <taxon>Tengunoibacter</taxon>
    </lineage>
</organism>
<gene>
    <name evidence="1" type="ORF">KTT_37100</name>
</gene>
<dbReference type="RefSeq" id="WP_126581344.1">
    <property type="nucleotide sequence ID" value="NZ_BIFR01000001.1"/>
</dbReference>
<name>A0A402A4B5_9CHLR</name>
<reference evidence="2" key="1">
    <citation type="submission" date="2018-12" db="EMBL/GenBank/DDBJ databases">
        <title>Tengunoibacter tsumagoiensis gen. nov., sp. nov., Dictyobacter kobayashii sp. nov., D. alpinus sp. nov., and D. joshuensis sp. nov. and description of Dictyobacteraceae fam. nov. within the order Ktedonobacterales isolated from Tengu-no-mugimeshi.</title>
        <authorList>
            <person name="Wang C.M."/>
            <person name="Zheng Y."/>
            <person name="Sakai Y."/>
            <person name="Toyoda A."/>
            <person name="Minakuchi Y."/>
            <person name="Abe K."/>
            <person name="Yokota A."/>
            <person name="Yabe S."/>
        </authorList>
    </citation>
    <scope>NUCLEOTIDE SEQUENCE [LARGE SCALE GENOMIC DNA]</scope>
    <source>
        <strain evidence="2">Uno3</strain>
    </source>
</reference>
<evidence type="ECO:0000313" key="1">
    <source>
        <dbReference type="EMBL" id="GCE13851.1"/>
    </source>
</evidence>
<comment type="caution">
    <text evidence="1">The sequence shown here is derived from an EMBL/GenBank/DDBJ whole genome shotgun (WGS) entry which is preliminary data.</text>
</comment>
<evidence type="ECO:0000313" key="2">
    <source>
        <dbReference type="Proteomes" id="UP000287352"/>
    </source>
</evidence>
<dbReference type="EMBL" id="BIFR01000001">
    <property type="protein sequence ID" value="GCE13851.1"/>
    <property type="molecule type" value="Genomic_DNA"/>
</dbReference>
<dbReference type="Proteomes" id="UP000287352">
    <property type="component" value="Unassembled WGS sequence"/>
</dbReference>